<dbReference type="GO" id="GO:0008270">
    <property type="term" value="F:zinc ion binding"/>
    <property type="evidence" value="ECO:0007669"/>
    <property type="project" value="UniProtKB-KW"/>
</dbReference>
<dbReference type="Proteomes" id="UP000271974">
    <property type="component" value="Unassembled WGS sequence"/>
</dbReference>
<dbReference type="InterPro" id="IPR011016">
    <property type="entry name" value="Znf_RING-CH"/>
</dbReference>
<dbReference type="OrthoDB" id="273089at2759"/>
<dbReference type="InterPro" id="IPR013083">
    <property type="entry name" value="Znf_RING/FYVE/PHD"/>
</dbReference>
<sequence length="338" mass="36724">MATQKDPLNNHVNMGMGVTGSVGLACELAVVDSTSSASEVGGAEWDALLPNHKSTGAETENLPIDSRVPGQAKSDGSHTLSWKEVTPGPRTTESPHSSLDEEASCRICQDGELYEKLVSPCLCSGTVGFVHVSCLNTWLQITSRTSCELCGFPFPVMRRKAPISEYLKHPRANMDLPNLVCDLACLVILTPLLFTSVYLSSTGTLRYESLGHAGSLCAVVTLLVALVLVYISWAALAVVYHVRVWKAWRDRHSTVTMIRESQILNRQPPAKRARAREAKGFTHSDNGASAKSFVQQQMGDQANHSIGLDTAIILAPINRLSGWIRVNNRVAVRSLPHV</sequence>
<name>A0A3S1BS05_ELYCH</name>
<feature type="domain" description="RING-CH-type" evidence="12">
    <location>
        <begin position="97"/>
        <end position="157"/>
    </location>
</feature>
<keyword evidence="4" id="KW-0479">Metal-binding</keyword>
<dbReference type="SUPFAM" id="SSF57850">
    <property type="entry name" value="RING/U-box"/>
    <property type="match status" value="1"/>
</dbReference>
<comment type="subcellular location">
    <subcellularLocation>
        <location evidence="1">Membrane</location>
        <topology evidence="1">Multi-pass membrane protein</topology>
    </subcellularLocation>
</comment>
<dbReference type="EMBL" id="RQTK01000926">
    <property type="protein sequence ID" value="RUS73541.1"/>
    <property type="molecule type" value="Genomic_DNA"/>
</dbReference>
<keyword evidence="3 11" id="KW-0812">Transmembrane</keyword>
<dbReference type="PANTHER" id="PTHR46065:SF3">
    <property type="entry name" value="FI20425P1"/>
    <property type="match status" value="1"/>
</dbReference>
<keyword evidence="5" id="KW-0863">Zinc-finger</keyword>
<keyword evidence="9 11" id="KW-0472">Membrane</keyword>
<keyword evidence="6" id="KW-0833">Ubl conjugation pathway</keyword>
<evidence type="ECO:0000256" key="7">
    <source>
        <dbReference type="ARBA" id="ARBA00022833"/>
    </source>
</evidence>
<keyword evidence="8 11" id="KW-1133">Transmembrane helix</keyword>
<evidence type="ECO:0000256" key="6">
    <source>
        <dbReference type="ARBA" id="ARBA00022786"/>
    </source>
</evidence>
<dbReference type="STRING" id="188477.A0A3S1BS05"/>
<evidence type="ECO:0000256" key="2">
    <source>
        <dbReference type="ARBA" id="ARBA00022679"/>
    </source>
</evidence>
<dbReference type="GO" id="GO:0016020">
    <property type="term" value="C:membrane"/>
    <property type="evidence" value="ECO:0007669"/>
    <property type="project" value="UniProtKB-SubCell"/>
</dbReference>
<feature type="transmembrane region" description="Helical" evidence="11">
    <location>
        <begin position="219"/>
        <end position="242"/>
    </location>
</feature>
<gene>
    <name evidence="13" type="ORF">EGW08_018699</name>
</gene>
<evidence type="ECO:0000313" key="13">
    <source>
        <dbReference type="EMBL" id="RUS73541.1"/>
    </source>
</evidence>
<dbReference type="Gene3D" id="3.30.40.10">
    <property type="entry name" value="Zinc/RING finger domain, C3HC4 (zinc finger)"/>
    <property type="match status" value="1"/>
</dbReference>
<evidence type="ECO:0000313" key="14">
    <source>
        <dbReference type="Proteomes" id="UP000271974"/>
    </source>
</evidence>
<evidence type="ECO:0000256" key="4">
    <source>
        <dbReference type="ARBA" id="ARBA00022723"/>
    </source>
</evidence>
<dbReference type="GO" id="GO:0004842">
    <property type="term" value="F:ubiquitin-protein transferase activity"/>
    <property type="evidence" value="ECO:0007669"/>
    <property type="project" value="TreeGrafter"/>
</dbReference>
<protein>
    <recommendedName>
        <fullName evidence="12">RING-CH-type domain-containing protein</fullName>
    </recommendedName>
</protein>
<feature type="region of interest" description="Disordered" evidence="10">
    <location>
        <begin position="53"/>
        <end position="98"/>
    </location>
</feature>
<accession>A0A3S1BS05</accession>
<feature type="transmembrane region" description="Helical" evidence="11">
    <location>
        <begin position="179"/>
        <end position="199"/>
    </location>
</feature>
<dbReference type="PANTHER" id="PTHR46065">
    <property type="entry name" value="E3 UBIQUITIN-PROTEIN LIGASE MARCH 2/3 FAMILY MEMBER"/>
    <property type="match status" value="1"/>
</dbReference>
<evidence type="ECO:0000256" key="5">
    <source>
        <dbReference type="ARBA" id="ARBA00022771"/>
    </source>
</evidence>
<evidence type="ECO:0000256" key="3">
    <source>
        <dbReference type="ARBA" id="ARBA00022692"/>
    </source>
</evidence>
<organism evidence="13 14">
    <name type="scientific">Elysia chlorotica</name>
    <name type="common">Eastern emerald elysia</name>
    <name type="synonym">Sea slug</name>
    <dbReference type="NCBI Taxonomy" id="188477"/>
    <lineage>
        <taxon>Eukaryota</taxon>
        <taxon>Metazoa</taxon>
        <taxon>Spiralia</taxon>
        <taxon>Lophotrochozoa</taxon>
        <taxon>Mollusca</taxon>
        <taxon>Gastropoda</taxon>
        <taxon>Heterobranchia</taxon>
        <taxon>Euthyneura</taxon>
        <taxon>Panpulmonata</taxon>
        <taxon>Sacoglossa</taxon>
        <taxon>Placobranchoidea</taxon>
        <taxon>Plakobranchidae</taxon>
        <taxon>Elysia</taxon>
    </lineage>
</organism>
<evidence type="ECO:0000256" key="9">
    <source>
        <dbReference type="ARBA" id="ARBA00023136"/>
    </source>
</evidence>
<proteinExistence type="predicted"/>
<comment type="caution">
    <text evidence="13">The sequence shown here is derived from an EMBL/GenBank/DDBJ whole genome shotgun (WGS) entry which is preliminary data.</text>
</comment>
<evidence type="ECO:0000256" key="11">
    <source>
        <dbReference type="SAM" id="Phobius"/>
    </source>
</evidence>
<keyword evidence="2" id="KW-0808">Transferase</keyword>
<dbReference type="Pfam" id="PF12906">
    <property type="entry name" value="RINGv"/>
    <property type="match status" value="1"/>
</dbReference>
<dbReference type="PROSITE" id="PS51257">
    <property type="entry name" value="PROKAR_LIPOPROTEIN"/>
    <property type="match status" value="1"/>
</dbReference>
<evidence type="ECO:0000256" key="8">
    <source>
        <dbReference type="ARBA" id="ARBA00022989"/>
    </source>
</evidence>
<keyword evidence="14" id="KW-1185">Reference proteome</keyword>
<dbReference type="AlphaFoldDB" id="A0A3S1BS05"/>
<evidence type="ECO:0000259" key="12">
    <source>
        <dbReference type="PROSITE" id="PS51292"/>
    </source>
</evidence>
<dbReference type="PROSITE" id="PS51292">
    <property type="entry name" value="ZF_RING_CH"/>
    <property type="match status" value="1"/>
</dbReference>
<evidence type="ECO:0000256" key="10">
    <source>
        <dbReference type="SAM" id="MobiDB-lite"/>
    </source>
</evidence>
<evidence type="ECO:0000256" key="1">
    <source>
        <dbReference type="ARBA" id="ARBA00004141"/>
    </source>
</evidence>
<dbReference type="GO" id="GO:0016567">
    <property type="term" value="P:protein ubiquitination"/>
    <property type="evidence" value="ECO:0007669"/>
    <property type="project" value="TreeGrafter"/>
</dbReference>
<reference evidence="13 14" key="1">
    <citation type="submission" date="2019-01" db="EMBL/GenBank/DDBJ databases">
        <title>A draft genome assembly of the solar-powered sea slug Elysia chlorotica.</title>
        <authorList>
            <person name="Cai H."/>
            <person name="Li Q."/>
            <person name="Fang X."/>
            <person name="Li J."/>
            <person name="Curtis N.E."/>
            <person name="Altenburger A."/>
            <person name="Shibata T."/>
            <person name="Feng M."/>
            <person name="Maeda T."/>
            <person name="Schwartz J.A."/>
            <person name="Shigenobu S."/>
            <person name="Lundholm N."/>
            <person name="Nishiyama T."/>
            <person name="Yang H."/>
            <person name="Hasebe M."/>
            <person name="Li S."/>
            <person name="Pierce S.K."/>
            <person name="Wang J."/>
        </authorList>
    </citation>
    <scope>NUCLEOTIDE SEQUENCE [LARGE SCALE GENOMIC DNA]</scope>
    <source>
        <strain evidence="13">EC2010</strain>
        <tissue evidence="13">Whole organism of an adult</tissue>
    </source>
</reference>
<keyword evidence="7" id="KW-0862">Zinc</keyword>
<dbReference type="SMART" id="SM00744">
    <property type="entry name" value="RINGv"/>
    <property type="match status" value="1"/>
</dbReference>